<gene>
    <name evidence="2" type="ORF">FB557_1094</name>
</gene>
<name>A0A560WD46_9MICO</name>
<organism evidence="2 3">
    <name type="scientific">Marihabitans asiaticum</name>
    <dbReference type="NCBI Taxonomy" id="415218"/>
    <lineage>
        <taxon>Bacteria</taxon>
        <taxon>Bacillati</taxon>
        <taxon>Actinomycetota</taxon>
        <taxon>Actinomycetes</taxon>
        <taxon>Micrococcales</taxon>
        <taxon>Intrasporangiaceae</taxon>
        <taxon>Marihabitans</taxon>
    </lineage>
</organism>
<evidence type="ECO:0000313" key="3">
    <source>
        <dbReference type="Proteomes" id="UP000315628"/>
    </source>
</evidence>
<dbReference type="AlphaFoldDB" id="A0A560WD46"/>
<sequence length="252" mass="27324">MTYVPRHGAARRGRARATLSAARKPLVGTGVAAALIASVGAAVTTSTEPATAAQTATGRGVPAGDALAALDLRGADEETSREASAETDRLSEQRRDAAASRAASRERERRDEAASAKAAQERKEREAKERKAKEAREKKAREKKQDLAAAQRDPQGVARSVMGEYGFGADQWQCLQTLWMGESDWRWDARNPSSGAYGIPQSLPASKMASAGSDWETNPETQIRWGLNYIKLSYGSPCSALSFWNSNNPHWY</sequence>
<dbReference type="RefSeq" id="WP_144856403.1">
    <property type="nucleotide sequence ID" value="NZ_BAAAYT010000001.1"/>
</dbReference>
<evidence type="ECO:0008006" key="4">
    <source>
        <dbReference type="Google" id="ProtNLM"/>
    </source>
</evidence>
<proteinExistence type="predicted"/>
<comment type="caution">
    <text evidence="2">The sequence shown here is derived from an EMBL/GenBank/DDBJ whole genome shotgun (WGS) entry which is preliminary data.</text>
</comment>
<dbReference type="EMBL" id="VIUW01000002">
    <property type="protein sequence ID" value="TWD15577.1"/>
    <property type="molecule type" value="Genomic_DNA"/>
</dbReference>
<accession>A0A560WD46</accession>
<dbReference type="OrthoDB" id="9766277at2"/>
<dbReference type="SUPFAM" id="SSF53955">
    <property type="entry name" value="Lysozyme-like"/>
    <property type="match status" value="1"/>
</dbReference>
<evidence type="ECO:0000313" key="2">
    <source>
        <dbReference type="EMBL" id="TWD15577.1"/>
    </source>
</evidence>
<feature type="region of interest" description="Disordered" evidence="1">
    <location>
        <begin position="73"/>
        <end position="155"/>
    </location>
</feature>
<protein>
    <recommendedName>
        <fullName evidence="4">Transglycosylase-like protein with SLT domain</fullName>
    </recommendedName>
</protein>
<keyword evidence="3" id="KW-1185">Reference proteome</keyword>
<feature type="compositionally biased region" description="Basic and acidic residues" evidence="1">
    <location>
        <begin position="73"/>
        <end position="146"/>
    </location>
</feature>
<dbReference type="InterPro" id="IPR023346">
    <property type="entry name" value="Lysozyme-like_dom_sf"/>
</dbReference>
<reference evidence="2 3" key="1">
    <citation type="submission" date="2019-06" db="EMBL/GenBank/DDBJ databases">
        <title>Sequencing the genomes of 1000 actinobacteria strains.</title>
        <authorList>
            <person name="Klenk H.-P."/>
        </authorList>
    </citation>
    <scope>NUCLEOTIDE SEQUENCE [LARGE SCALE GENOMIC DNA]</scope>
    <source>
        <strain evidence="2 3">DSM 18935</strain>
    </source>
</reference>
<evidence type="ECO:0000256" key="1">
    <source>
        <dbReference type="SAM" id="MobiDB-lite"/>
    </source>
</evidence>
<dbReference type="Proteomes" id="UP000315628">
    <property type="component" value="Unassembled WGS sequence"/>
</dbReference>